<dbReference type="CDD" id="cd00364">
    <property type="entry name" value="Ribosomal_uS17"/>
    <property type="match status" value="1"/>
</dbReference>
<dbReference type="PANTHER" id="PTHR10744:SF1">
    <property type="entry name" value="SMALL RIBOSOMAL SUBUNIT PROTEIN US17M"/>
    <property type="match status" value="1"/>
</dbReference>
<evidence type="ECO:0000313" key="7">
    <source>
        <dbReference type="EMBL" id="AXN02658.1"/>
    </source>
</evidence>
<dbReference type="InterPro" id="IPR012340">
    <property type="entry name" value="NA-bd_OB-fold"/>
</dbReference>
<comment type="function">
    <text evidence="6">One of the primary rRNA binding proteins, it binds specifically to the 5'-end of 16S ribosomal RNA.</text>
</comment>
<dbReference type="NCBIfam" id="NF004123">
    <property type="entry name" value="PRK05610.1"/>
    <property type="match status" value="1"/>
</dbReference>
<keyword evidence="2 6" id="KW-0699">rRNA-binding</keyword>
<protein>
    <recommendedName>
        <fullName evidence="6">Small ribosomal subunit protein uS17</fullName>
    </recommendedName>
</protein>
<evidence type="ECO:0000256" key="2">
    <source>
        <dbReference type="ARBA" id="ARBA00022730"/>
    </source>
</evidence>
<sequence>MRNKMRKQKIGVILSEKMNKTRVVGEVVKRKHKIYKKNIYYTRKYLVHDEQNKSNTGDTVEIIFTRPLSKNKRWNLLKIIKTNVTTRINS</sequence>
<dbReference type="SUPFAM" id="SSF50249">
    <property type="entry name" value="Nucleic acid-binding proteins"/>
    <property type="match status" value="1"/>
</dbReference>
<reference evidence="7 8" key="1">
    <citation type="submission" date="2018-03" db="EMBL/GenBank/DDBJ databases">
        <title>A parallel universe: an anciently diverged bacterial symbiosis in a Hawaiian planthopper (Hemiptera: Cixiidae) reveals rearranged nutritional responsibilities.</title>
        <authorList>
            <person name="Bennett G."/>
            <person name="Mao M."/>
        </authorList>
    </citation>
    <scope>NUCLEOTIDE SEQUENCE [LARGE SCALE GENOMIC DNA]</scope>
    <source>
        <strain evidence="7 8">OLIH</strain>
    </source>
</reference>
<dbReference type="EMBL" id="CP028359">
    <property type="protein sequence ID" value="AXN02658.1"/>
    <property type="molecule type" value="Genomic_DNA"/>
</dbReference>
<organism evidence="7 8">
    <name type="scientific">Candidatus Karelsulcia muelleri</name>
    <dbReference type="NCBI Taxonomy" id="336810"/>
    <lineage>
        <taxon>Bacteria</taxon>
        <taxon>Pseudomonadati</taxon>
        <taxon>Bacteroidota</taxon>
        <taxon>Flavobacteriia</taxon>
        <taxon>Flavobacteriales</taxon>
        <taxon>Candidatus Karelsulcia</taxon>
    </lineage>
</organism>
<dbReference type="PANTHER" id="PTHR10744">
    <property type="entry name" value="40S RIBOSOMAL PROTEIN S11 FAMILY MEMBER"/>
    <property type="match status" value="1"/>
</dbReference>
<evidence type="ECO:0000256" key="4">
    <source>
        <dbReference type="ARBA" id="ARBA00022980"/>
    </source>
</evidence>
<dbReference type="InterPro" id="IPR019984">
    <property type="entry name" value="Ribosomal_uS17_bact/chlr"/>
</dbReference>
<dbReference type="PRINTS" id="PR00973">
    <property type="entry name" value="RIBOSOMALS17"/>
</dbReference>
<dbReference type="GO" id="GO:0022627">
    <property type="term" value="C:cytosolic small ribosomal subunit"/>
    <property type="evidence" value="ECO:0007669"/>
    <property type="project" value="TreeGrafter"/>
</dbReference>
<evidence type="ECO:0000256" key="3">
    <source>
        <dbReference type="ARBA" id="ARBA00022884"/>
    </source>
</evidence>
<dbReference type="Pfam" id="PF00366">
    <property type="entry name" value="Ribosomal_S17"/>
    <property type="match status" value="1"/>
</dbReference>
<comment type="subunit">
    <text evidence="6">Part of the 30S ribosomal subunit.</text>
</comment>
<dbReference type="HAMAP" id="MF_01345_B">
    <property type="entry name" value="Ribosomal_uS17_B"/>
    <property type="match status" value="1"/>
</dbReference>
<gene>
    <name evidence="6" type="primary">rpsQ</name>
    <name evidence="7" type="ORF">C9I73_121</name>
</gene>
<evidence type="ECO:0000256" key="5">
    <source>
        <dbReference type="ARBA" id="ARBA00023274"/>
    </source>
</evidence>
<dbReference type="OrthoDB" id="9811714at2"/>
<keyword evidence="4 6" id="KW-0689">Ribosomal protein</keyword>
<comment type="similarity">
    <text evidence="1 6">Belongs to the universal ribosomal protein uS17 family.</text>
</comment>
<dbReference type="RefSeq" id="WP_158380364.1">
    <property type="nucleotide sequence ID" value="NZ_CP028359.1"/>
</dbReference>
<evidence type="ECO:0000256" key="6">
    <source>
        <dbReference type="HAMAP-Rule" id="MF_01345"/>
    </source>
</evidence>
<evidence type="ECO:0000313" key="8">
    <source>
        <dbReference type="Proteomes" id="UP000257017"/>
    </source>
</evidence>
<dbReference type="Proteomes" id="UP000257017">
    <property type="component" value="Chromosome"/>
</dbReference>
<dbReference type="GO" id="GO:0003735">
    <property type="term" value="F:structural constituent of ribosome"/>
    <property type="evidence" value="ECO:0007669"/>
    <property type="project" value="InterPro"/>
</dbReference>
<keyword evidence="5 6" id="KW-0687">Ribonucleoprotein</keyword>
<evidence type="ECO:0000256" key="1">
    <source>
        <dbReference type="ARBA" id="ARBA00010254"/>
    </source>
</evidence>
<dbReference type="GO" id="GO:0006412">
    <property type="term" value="P:translation"/>
    <property type="evidence" value="ECO:0007669"/>
    <property type="project" value="UniProtKB-UniRule"/>
</dbReference>
<dbReference type="Gene3D" id="2.40.50.140">
    <property type="entry name" value="Nucleic acid-binding proteins"/>
    <property type="match status" value="1"/>
</dbReference>
<dbReference type="GO" id="GO:0019843">
    <property type="term" value="F:rRNA binding"/>
    <property type="evidence" value="ECO:0007669"/>
    <property type="project" value="UniProtKB-UniRule"/>
</dbReference>
<dbReference type="InterPro" id="IPR000266">
    <property type="entry name" value="Ribosomal_uS17"/>
</dbReference>
<dbReference type="AlphaFoldDB" id="A0A346E103"/>
<accession>A0A346E103</accession>
<keyword evidence="3 6" id="KW-0694">RNA-binding</keyword>
<name>A0A346E103_9FLAO</name>
<proteinExistence type="inferred from homology"/>